<proteinExistence type="predicted"/>
<organism evidence="3 4">
    <name type="scientific">Discina gigas</name>
    <dbReference type="NCBI Taxonomy" id="1032678"/>
    <lineage>
        <taxon>Eukaryota</taxon>
        <taxon>Fungi</taxon>
        <taxon>Dikarya</taxon>
        <taxon>Ascomycota</taxon>
        <taxon>Pezizomycotina</taxon>
        <taxon>Pezizomycetes</taxon>
        <taxon>Pezizales</taxon>
        <taxon>Discinaceae</taxon>
        <taxon>Discina</taxon>
    </lineage>
</organism>
<accession>A0ABR3G733</accession>
<sequence length="186" mass="19986">MKLSIFYSLLAILGTTVSAPVPEAEIETRSVFKIYPSQAVNIFTPDHGYITGDVYVYRYTSNGIQHETNTLLNFPFPSGYAGKTCSFSFANGWAPSHTYANSQKVQLFSVGGPITASNTYTSRPYRNVSYGIFHVSDDGAVGTWDGSTPTFPCPAAATTLGFEVLSQGDFADVSWPLGAGLAIVVL</sequence>
<keyword evidence="1" id="KW-0732">Signal</keyword>
<feature type="domain" description="Ubiquitin 3 binding protein But2 C-terminal" evidence="2">
    <location>
        <begin position="64"/>
        <end position="169"/>
    </location>
</feature>
<evidence type="ECO:0000313" key="4">
    <source>
        <dbReference type="Proteomes" id="UP001447188"/>
    </source>
</evidence>
<gene>
    <name evidence="3" type="ORF">Q9L58_009620</name>
</gene>
<protein>
    <recommendedName>
        <fullName evidence="2">Ubiquitin 3 binding protein But2 C-terminal domain-containing protein</fullName>
    </recommendedName>
</protein>
<feature type="chain" id="PRO_5046695844" description="Ubiquitin 3 binding protein But2 C-terminal domain-containing protein" evidence="1">
    <location>
        <begin position="19"/>
        <end position="186"/>
    </location>
</feature>
<dbReference type="Proteomes" id="UP001447188">
    <property type="component" value="Unassembled WGS sequence"/>
</dbReference>
<keyword evidence="4" id="KW-1185">Reference proteome</keyword>
<dbReference type="Pfam" id="PF09792">
    <property type="entry name" value="But2"/>
    <property type="match status" value="1"/>
</dbReference>
<evidence type="ECO:0000256" key="1">
    <source>
        <dbReference type="SAM" id="SignalP"/>
    </source>
</evidence>
<evidence type="ECO:0000259" key="2">
    <source>
        <dbReference type="Pfam" id="PF09792"/>
    </source>
</evidence>
<feature type="signal peptide" evidence="1">
    <location>
        <begin position="1"/>
        <end position="18"/>
    </location>
</feature>
<comment type="caution">
    <text evidence="3">The sequence shown here is derived from an EMBL/GenBank/DDBJ whole genome shotgun (WGS) entry which is preliminary data.</text>
</comment>
<dbReference type="InterPro" id="IPR018620">
    <property type="entry name" value="Ubiquitin3-bd_protein_But2_C"/>
</dbReference>
<name>A0ABR3G733_9PEZI</name>
<dbReference type="EMBL" id="JBBBZM010000239">
    <property type="protein sequence ID" value="KAL0631512.1"/>
    <property type="molecule type" value="Genomic_DNA"/>
</dbReference>
<evidence type="ECO:0000313" key="3">
    <source>
        <dbReference type="EMBL" id="KAL0631512.1"/>
    </source>
</evidence>
<reference evidence="3 4" key="1">
    <citation type="submission" date="2024-02" db="EMBL/GenBank/DDBJ databases">
        <title>Discinaceae phylogenomics.</title>
        <authorList>
            <person name="Dirks A.C."/>
            <person name="James T.Y."/>
        </authorList>
    </citation>
    <scope>NUCLEOTIDE SEQUENCE [LARGE SCALE GENOMIC DNA]</scope>
    <source>
        <strain evidence="3 4">ACD0624</strain>
    </source>
</reference>